<feature type="domain" description="Mab-21-like HhH/H2TH-like" evidence="3">
    <location>
        <begin position="186"/>
        <end position="268"/>
    </location>
</feature>
<accession>A0A210PZE8</accession>
<dbReference type="InterPro" id="IPR024810">
    <property type="entry name" value="MAB21L/cGLR"/>
</dbReference>
<feature type="domain" description="Mab-21-like nucleotidyltransferase" evidence="2">
    <location>
        <begin position="87"/>
        <end position="173"/>
    </location>
</feature>
<dbReference type="AlphaFoldDB" id="A0A210PZE8"/>
<dbReference type="InterPro" id="IPR046906">
    <property type="entry name" value="Mab-21_HhH/H2TH-like"/>
</dbReference>
<dbReference type="EMBL" id="NEDP02005347">
    <property type="protein sequence ID" value="OWF41853.1"/>
    <property type="molecule type" value="Genomic_DNA"/>
</dbReference>
<evidence type="ECO:0000313" key="4">
    <source>
        <dbReference type="EMBL" id="OWF41853.1"/>
    </source>
</evidence>
<evidence type="ECO:0000313" key="5">
    <source>
        <dbReference type="Proteomes" id="UP000242188"/>
    </source>
</evidence>
<protein>
    <submittedName>
        <fullName evidence="4">Cyclic GMP-AMP synthase</fullName>
    </submittedName>
</protein>
<gene>
    <name evidence="4" type="ORF">KP79_PYT20879</name>
</gene>
<name>A0A210PZE8_MIZYE</name>
<organism evidence="4 5">
    <name type="scientific">Mizuhopecten yessoensis</name>
    <name type="common">Japanese scallop</name>
    <name type="synonym">Patinopecten yessoensis</name>
    <dbReference type="NCBI Taxonomy" id="6573"/>
    <lineage>
        <taxon>Eukaryota</taxon>
        <taxon>Metazoa</taxon>
        <taxon>Spiralia</taxon>
        <taxon>Lophotrochozoa</taxon>
        <taxon>Mollusca</taxon>
        <taxon>Bivalvia</taxon>
        <taxon>Autobranchia</taxon>
        <taxon>Pteriomorphia</taxon>
        <taxon>Pectinida</taxon>
        <taxon>Pectinoidea</taxon>
        <taxon>Pectinidae</taxon>
        <taxon>Mizuhopecten</taxon>
    </lineage>
</organism>
<dbReference type="PANTHER" id="PTHR10656:SF69">
    <property type="entry name" value="MAB-21-LIKE HHH_H2TH-LIKE DOMAIN-CONTAINING PROTEIN"/>
    <property type="match status" value="1"/>
</dbReference>
<dbReference type="Pfam" id="PF20266">
    <property type="entry name" value="Mab-21_C"/>
    <property type="match status" value="1"/>
</dbReference>
<comment type="caution">
    <text evidence="4">The sequence shown here is derived from an EMBL/GenBank/DDBJ whole genome shotgun (WGS) entry which is preliminary data.</text>
</comment>
<sequence>MMIDTNVTVMYPGQCIPPNMACKTILYMRKADCRPGYVNLHLGQIGQEGQHSTEMIRNSLVRIANLTFVSSDIYREHNISFVNKATGVKHESNWPSCSFKSKIDCVRCFSCKSWPKEAKEWVTRTRLYGWPHKTLIKKIVDGGCFLVPIGDKCSEDTFLQWRLSFAPAETSLVTSFSHIQFKVYMLLKLFLKVIKETLKETIGDDDILYSYFLKTTLFHAIENSNQMFWQDKHLFYCFWFCLNILIAWVRAGFCPNYFFPTDNLFQRKVHGLSQQILLDCLNNYCLMKWECLSCLSFGRPFDLSIWKFLCKTVNQDKLVCPQTVQEIACRQDQEIIHSTVGNPPHPFNLREMKVAIHLLSTSHSDIDEVFTYIRAIKFLLGFATEQVYPDHMVATDNKLRYRSLRKCKRLMAPIASMGTGLLHLATFCFLTGDVSRALTMCQQVMRLASTYTTSCRQIPHAMFLHGYRPQRQTLDRLRKMYTACIIFEDINVCLPHLYMELSKWPNEEIIIPPLPYAVFLYFLCCHELGDTRGRDKALRHLIKVQYDDKQGGNRFYIVHTILGICYQTIGDNHRAIRAYWESAQSNNATAYYEGNPAIKRITVVYLCMYALQRSDRG</sequence>
<evidence type="ECO:0000256" key="1">
    <source>
        <dbReference type="ARBA" id="ARBA00008307"/>
    </source>
</evidence>
<dbReference type="OrthoDB" id="6112914at2759"/>
<proteinExistence type="inferred from homology"/>
<comment type="similarity">
    <text evidence="1">Belongs to the mab-21 family.</text>
</comment>
<dbReference type="SMART" id="SM01265">
    <property type="entry name" value="Mab-21"/>
    <property type="match status" value="1"/>
</dbReference>
<evidence type="ECO:0000259" key="2">
    <source>
        <dbReference type="Pfam" id="PF03281"/>
    </source>
</evidence>
<evidence type="ECO:0000259" key="3">
    <source>
        <dbReference type="Pfam" id="PF20266"/>
    </source>
</evidence>
<dbReference type="InterPro" id="IPR046903">
    <property type="entry name" value="Mab-21-like_nuc_Trfase"/>
</dbReference>
<dbReference type="Gene3D" id="1.10.1410.40">
    <property type="match status" value="1"/>
</dbReference>
<dbReference type="PANTHER" id="PTHR10656">
    <property type="entry name" value="CELL FATE DETERMINING PROTEIN MAB21-RELATED"/>
    <property type="match status" value="1"/>
</dbReference>
<dbReference type="Pfam" id="PF03281">
    <property type="entry name" value="Mab-21"/>
    <property type="match status" value="1"/>
</dbReference>
<reference evidence="4 5" key="1">
    <citation type="journal article" date="2017" name="Nat. Ecol. Evol.">
        <title>Scallop genome provides insights into evolution of bilaterian karyotype and development.</title>
        <authorList>
            <person name="Wang S."/>
            <person name="Zhang J."/>
            <person name="Jiao W."/>
            <person name="Li J."/>
            <person name="Xun X."/>
            <person name="Sun Y."/>
            <person name="Guo X."/>
            <person name="Huan P."/>
            <person name="Dong B."/>
            <person name="Zhang L."/>
            <person name="Hu X."/>
            <person name="Sun X."/>
            <person name="Wang J."/>
            <person name="Zhao C."/>
            <person name="Wang Y."/>
            <person name="Wang D."/>
            <person name="Huang X."/>
            <person name="Wang R."/>
            <person name="Lv J."/>
            <person name="Li Y."/>
            <person name="Zhang Z."/>
            <person name="Liu B."/>
            <person name="Lu W."/>
            <person name="Hui Y."/>
            <person name="Liang J."/>
            <person name="Zhou Z."/>
            <person name="Hou R."/>
            <person name="Li X."/>
            <person name="Liu Y."/>
            <person name="Li H."/>
            <person name="Ning X."/>
            <person name="Lin Y."/>
            <person name="Zhao L."/>
            <person name="Xing Q."/>
            <person name="Dou J."/>
            <person name="Li Y."/>
            <person name="Mao J."/>
            <person name="Guo H."/>
            <person name="Dou H."/>
            <person name="Li T."/>
            <person name="Mu C."/>
            <person name="Jiang W."/>
            <person name="Fu Q."/>
            <person name="Fu X."/>
            <person name="Miao Y."/>
            <person name="Liu J."/>
            <person name="Yu Q."/>
            <person name="Li R."/>
            <person name="Liao H."/>
            <person name="Li X."/>
            <person name="Kong Y."/>
            <person name="Jiang Z."/>
            <person name="Chourrout D."/>
            <person name="Li R."/>
            <person name="Bao Z."/>
        </authorList>
    </citation>
    <scope>NUCLEOTIDE SEQUENCE [LARGE SCALE GENOMIC DNA]</scope>
    <source>
        <strain evidence="4 5">PY_sf001</strain>
    </source>
</reference>
<keyword evidence="5" id="KW-1185">Reference proteome</keyword>
<dbReference type="Proteomes" id="UP000242188">
    <property type="component" value="Unassembled WGS sequence"/>
</dbReference>